<dbReference type="Proteomes" id="UP000799772">
    <property type="component" value="Unassembled WGS sequence"/>
</dbReference>
<name>A0A9P4I763_9PEZI</name>
<dbReference type="AlphaFoldDB" id="A0A9P4I763"/>
<dbReference type="InterPro" id="IPR015943">
    <property type="entry name" value="WD40/YVTN_repeat-like_dom_sf"/>
</dbReference>
<reference evidence="2" key="1">
    <citation type="journal article" date="2020" name="Stud. Mycol.">
        <title>101 Dothideomycetes genomes: a test case for predicting lifestyles and emergence of pathogens.</title>
        <authorList>
            <person name="Haridas S."/>
            <person name="Albert R."/>
            <person name="Binder M."/>
            <person name="Bloem J."/>
            <person name="Labutti K."/>
            <person name="Salamov A."/>
            <person name="Andreopoulos B."/>
            <person name="Baker S."/>
            <person name="Barry K."/>
            <person name="Bills G."/>
            <person name="Bluhm B."/>
            <person name="Cannon C."/>
            <person name="Castanera R."/>
            <person name="Culley D."/>
            <person name="Daum C."/>
            <person name="Ezra D."/>
            <person name="Gonzalez J."/>
            <person name="Henrissat B."/>
            <person name="Kuo A."/>
            <person name="Liang C."/>
            <person name="Lipzen A."/>
            <person name="Lutzoni F."/>
            <person name="Magnuson J."/>
            <person name="Mondo S."/>
            <person name="Nolan M."/>
            <person name="Ohm R."/>
            <person name="Pangilinan J."/>
            <person name="Park H.-J."/>
            <person name="Ramirez L."/>
            <person name="Alfaro M."/>
            <person name="Sun H."/>
            <person name="Tritt A."/>
            <person name="Yoshinaga Y."/>
            <person name="Zwiers L.-H."/>
            <person name="Turgeon B."/>
            <person name="Goodwin S."/>
            <person name="Spatafora J."/>
            <person name="Crous P."/>
            <person name="Grigoriev I."/>
        </authorList>
    </citation>
    <scope>NUCLEOTIDE SEQUENCE</scope>
    <source>
        <strain evidence="2">CBS 133067</strain>
    </source>
</reference>
<dbReference type="Pfam" id="PF10282">
    <property type="entry name" value="Lactonase"/>
    <property type="match status" value="1"/>
</dbReference>
<organism evidence="2 3">
    <name type="scientific">Rhizodiscina lignyota</name>
    <dbReference type="NCBI Taxonomy" id="1504668"/>
    <lineage>
        <taxon>Eukaryota</taxon>
        <taxon>Fungi</taxon>
        <taxon>Dikarya</taxon>
        <taxon>Ascomycota</taxon>
        <taxon>Pezizomycotina</taxon>
        <taxon>Dothideomycetes</taxon>
        <taxon>Pleosporomycetidae</taxon>
        <taxon>Aulographales</taxon>
        <taxon>Rhizodiscinaceae</taxon>
        <taxon>Rhizodiscina</taxon>
    </lineage>
</organism>
<dbReference type="GO" id="GO:0017057">
    <property type="term" value="F:6-phosphogluconolactonase activity"/>
    <property type="evidence" value="ECO:0007669"/>
    <property type="project" value="TreeGrafter"/>
</dbReference>
<evidence type="ECO:0000256" key="1">
    <source>
        <dbReference type="ARBA" id="ARBA00005564"/>
    </source>
</evidence>
<protein>
    <recommendedName>
        <fullName evidence="4">Isomerase YbhE</fullName>
    </recommendedName>
</protein>
<keyword evidence="3" id="KW-1185">Reference proteome</keyword>
<dbReference type="SUPFAM" id="SSF51004">
    <property type="entry name" value="C-terminal (heme d1) domain of cytochrome cd1-nitrite reductase"/>
    <property type="match status" value="1"/>
</dbReference>
<accession>A0A9P4I763</accession>
<sequence>MALHNASLPSLWVASYASPIYHLALVKSGSNYSLNTIWQTADCGWNPGWLELDKSTNTLYCLNEAYTLPNSGSLSSWSIDSTSQSYSEPSLLNNVTTDYGPVHGTIIAPNRLGLAHYAGGGASVWDTTNESSLIRLQTFHYHISEPGPSPVLNFTLQSQSYPHGIFLDPTGKYVVLMDRGADAIRSFRIGWDNRLLELDPHSVAPGNGPRHCAFVKGQEKTFIYVLGELTNSLHGFEVLYHPNETIGFQQFYNDSTYQTGFGDGGPQDPRGLVIPAEIASPSPTRSFSVQGPILAVYMMASRQTLLFLTLWI</sequence>
<evidence type="ECO:0000313" key="2">
    <source>
        <dbReference type="EMBL" id="KAF2094402.1"/>
    </source>
</evidence>
<proteinExistence type="inferred from homology"/>
<dbReference type="Gene3D" id="2.130.10.10">
    <property type="entry name" value="YVTN repeat-like/Quinoprotein amine dehydrogenase"/>
    <property type="match status" value="1"/>
</dbReference>
<dbReference type="InterPro" id="IPR019405">
    <property type="entry name" value="Lactonase_7-beta_prop"/>
</dbReference>
<evidence type="ECO:0008006" key="4">
    <source>
        <dbReference type="Google" id="ProtNLM"/>
    </source>
</evidence>
<dbReference type="InterPro" id="IPR011048">
    <property type="entry name" value="Haem_d1_sf"/>
</dbReference>
<dbReference type="PANTHER" id="PTHR30344:SF1">
    <property type="entry name" value="6-PHOSPHOGLUCONOLACTONASE"/>
    <property type="match status" value="1"/>
</dbReference>
<comment type="similarity">
    <text evidence="1">Belongs to the cycloisomerase 2 family.</text>
</comment>
<dbReference type="EMBL" id="ML978134">
    <property type="protein sequence ID" value="KAF2094402.1"/>
    <property type="molecule type" value="Genomic_DNA"/>
</dbReference>
<dbReference type="InterPro" id="IPR050282">
    <property type="entry name" value="Cycloisomerase_2"/>
</dbReference>
<dbReference type="PANTHER" id="PTHR30344">
    <property type="entry name" value="6-PHOSPHOGLUCONOLACTONASE-RELATED"/>
    <property type="match status" value="1"/>
</dbReference>
<dbReference type="OrthoDB" id="9972196at2759"/>
<gene>
    <name evidence="2" type="ORF">NA57DRAFT_60446</name>
</gene>
<evidence type="ECO:0000313" key="3">
    <source>
        <dbReference type="Proteomes" id="UP000799772"/>
    </source>
</evidence>
<comment type="caution">
    <text evidence="2">The sequence shown here is derived from an EMBL/GenBank/DDBJ whole genome shotgun (WGS) entry which is preliminary data.</text>
</comment>